<evidence type="ECO:0000313" key="5">
    <source>
        <dbReference type="Proteomes" id="UP001161757"/>
    </source>
</evidence>
<sequence length="399" mass="43245">MASGGGSVPTPTPQFPTHNAPRVWLITAGDSPVGISLSRQILDHGDYVVSGINQSEFESDSPRSQQFKRFLSEVVRENGWKDRMKIIPLDIRIVYQCQAAVAEAVHTFKKIDILLCCTSEAVVGTVEELSTSQQTLSLVRAQFEKNFFGPLNIIKAVIPEMRSKMNGHIIVLTGIHGHLGTPGLSMYCSAGWALEGICDSMAYEIAPFNIKLTIVQSSVEIGILTNKITSAPPMKEYARESGHTAPMFRGILDGLLNRLPGIRAQYPQSPGHEIHTPSSEAERESGPYLLSRNEVVSLYPPLSDAHTEKLLAETVHALTAIGGHENPPARHIVGWEGVASVKEKLKTVSEELEEFAETSASADIAKQGPSAGRPSNLANVEIGDVETDVFDASLGLRFG</sequence>
<evidence type="ECO:0000256" key="3">
    <source>
        <dbReference type="SAM" id="MobiDB-lite"/>
    </source>
</evidence>
<organism evidence="4 5">
    <name type="scientific">Exophiala dermatitidis</name>
    <name type="common">Black yeast-like fungus</name>
    <name type="synonym">Wangiella dermatitidis</name>
    <dbReference type="NCBI Taxonomy" id="5970"/>
    <lineage>
        <taxon>Eukaryota</taxon>
        <taxon>Fungi</taxon>
        <taxon>Dikarya</taxon>
        <taxon>Ascomycota</taxon>
        <taxon>Pezizomycotina</taxon>
        <taxon>Eurotiomycetes</taxon>
        <taxon>Chaetothyriomycetidae</taxon>
        <taxon>Chaetothyriales</taxon>
        <taxon>Herpotrichiellaceae</taxon>
        <taxon>Exophiala</taxon>
    </lineage>
</organism>
<gene>
    <name evidence="4" type="ORF">HRR80_002898</name>
</gene>
<comment type="caution">
    <text evidence="4">The sequence shown here is derived from an EMBL/GenBank/DDBJ whole genome shotgun (WGS) entry which is preliminary data.</text>
</comment>
<feature type="region of interest" description="Disordered" evidence="3">
    <location>
        <begin position="358"/>
        <end position="377"/>
    </location>
</feature>
<dbReference type="InterPro" id="IPR002347">
    <property type="entry name" value="SDR_fam"/>
</dbReference>
<comment type="similarity">
    <text evidence="1">Belongs to the short-chain dehydrogenases/reductases (SDR) family.</text>
</comment>
<evidence type="ECO:0000313" key="4">
    <source>
        <dbReference type="EMBL" id="KAJ8992853.1"/>
    </source>
</evidence>
<dbReference type="InterPro" id="IPR051911">
    <property type="entry name" value="SDR_oxidoreductase"/>
</dbReference>
<dbReference type="EMBL" id="JAJGCB010000004">
    <property type="protein sequence ID" value="KAJ8992853.1"/>
    <property type="molecule type" value="Genomic_DNA"/>
</dbReference>
<evidence type="ECO:0000256" key="2">
    <source>
        <dbReference type="ARBA" id="ARBA00023002"/>
    </source>
</evidence>
<name>A0AAN6EX23_EXODE</name>
<dbReference type="Proteomes" id="UP001161757">
    <property type="component" value="Unassembled WGS sequence"/>
</dbReference>
<dbReference type="Pfam" id="PF00106">
    <property type="entry name" value="adh_short"/>
    <property type="match status" value="1"/>
</dbReference>
<keyword evidence="2" id="KW-0560">Oxidoreductase</keyword>
<dbReference type="InterPro" id="IPR036291">
    <property type="entry name" value="NAD(P)-bd_dom_sf"/>
</dbReference>
<dbReference type="SUPFAM" id="SSF51735">
    <property type="entry name" value="NAD(P)-binding Rossmann-fold domains"/>
    <property type="match status" value="1"/>
</dbReference>
<dbReference type="PANTHER" id="PTHR43976:SF16">
    <property type="entry name" value="SHORT-CHAIN DEHYDROGENASE_REDUCTASE FAMILY PROTEIN"/>
    <property type="match status" value="1"/>
</dbReference>
<reference evidence="4" key="1">
    <citation type="submission" date="2023-01" db="EMBL/GenBank/DDBJ databases">
        <title>Exophiala dermititidis isolated from Cystic Fibrosis Patient.</title>
        <authorList>
            <person name="Kurbessoian T."/>
            <person name="Crocker A."/>
            <person name="Murante D."/>
            <person name="Hogan D.A."/>
            <person name="Stajich J.E."/>
        </authorList>
    </citation>
    <scope>NUCLEOTIDE SEQUENCE</scope>
    <source>
        <strain evidence="4">Ex8</strain>
    </source>
</reference>
<dbReference type="Gene3D" id="3.40.50.720">
    <property type="entry name" value="NAD(P)-binding Rossmann-like Domain"/>
    <property type="match status" value="1"/>
</dbReference>
<evidence type="ECO:0008006" key="6">
    <source>
        <dbReference type="Google" id="ProtNLM"/>
    </source>
</evidence>
<dbReference type="AlphaFoldDB" id="A0AAN6EX23"/>
<evidence type="ECO:0000256" key="1">
    <source>
        <dbReference type="ARBA" id="ARBA00006484"/>
    </source>
</evidence>
<proteinExistence type="inferred from homology"/>
<accession>A0AAN6EX23</accession>
<dbReference type="GO" id="GO:0016491">
    <property type="term" value="F:oxidoreductase activity"/>
    <property type="evidence" value="ECO:0007669"/>
    <property type="project" value="UniProtKB-KW"/>
</dbReference>
<protein>
    <recommendedName>
        <fullName evidence="6">Short chain dehydrogenase/reductase</fullName>
    </recommendedName>
</protein>
<dbReference type="PANTHER" id="PTHR43976">
    <property type="entry name" value="SHORT CHAIN DEHYDROGENASE"/>
    <property type="match status" value="1"/>
</dbReference>